<evidence type="ECO:0000313" key="2">
    <source>
        <dbReference type="EMBL" id="KAI0519570.1"/>
    </source>
</evidence>
<dbReference type="EMBL" id="JAGYWB010000006">
    <property type="protein sequence ID" value="KAI0519570.1"/>
    <property type="molecule type" value="Genomic_DNA"/>
</dbReference>
<evidence type="ECO:0000313" key="3">
    <source>
        <dbReference type="Proteomes" id="UP000829196"/>
    </source>
</evidence>
<name>A0A8T3BSX8_DENNO</name>
<feature type="compositionally biased region" description="Basic residues" evidence="1">
    <location>
        <begin position="115"/>
        <end position="124"/>
    </location>
</feature>
<reference evidence="2" key="1">
    <citation type="journal article" date="2022" name="Front. Genet.">
        <title>Chromosome-Scale Assembly of the Dendrobium nobile Genome Provides Insights Into the Molecular Mechanism of the Biosynthesis of the Medicinal Active Ingredient of Dendrobium.</title>
        <authorList>
            <person name="Xu Q."/>
            <person name="Niu S.-C."/>
            <person name="Li K.-L."/>
            <person name="Zheng P.-J."/>
            <person name="Zhang X.-J."/>
            <person name="Jia Y."/>
            <person name="Liu Y."/>
            <person name="Niu Y.-X."/>
            <person name="Yu L.-H."/>
            <person name="Chen D.-F."/>
            <person name="Zhang G.-Q."/>
        </authorList>
    </citation>
    <scope>NUCLEOTIDE SEQUENCE</scope>
    <source>
        <tissue evidence="2">Leaf</tissue>
    </source>
</reference>
<dbReference type="AlphaFoldDB" id="A0A8T3BSX8"/>
<feature type="compositionally biased region" description="Basic residues" evidence="1">
    <location>
        <begin position="1"/>
        <end position="10"/>
    </location>
</feature>
<gene>
    <name evidence="2" type="ORF">KFK09_007021</name>
</gene>
<feature type="compositionally biased region" description="Acidic residues" evidence="1">
    <location>
        <begin position="46"/>
        <end position="57"/>
    </location>
</feature>
<evidence type="ECO:0000256" key="1">
    <source>
        <dbReference type="SAM" id="MobiDB-lite"/>
    </source>
</evidence>
<dbReference type="PANTHER" id="PTHR34055:SF1">
    <property type="entry name" value="EXPRESSED PROTEIN"/>
    <property type="match status" value="1"/>
</dbReference>
<feature type="region of interest" description="Disordered" evidence="1">
    <location>
        <begin position="1"/>
        <end position="127"/>
    </location>
</feature>
<feature type="compositionally biased region" description="Basic residues" evidence="1">
    <location>
        <begin position="30"/>
        <end position="39"/>
    </location>
</feature>
<keyword evidence="3" id="KW-1185">Reference proteome</keyword>
<feature type="compositionally biased region" description="Basic and acidic residues" evidence="1">
    <location>
        <begin position="58"/>
        <end position="68"/>
    </location>
</feature>
<protein>
    <submittedName>
        <fullName evidence="2">Uncharacterized protein</fullName>
    </submittedName>
</protein>
<proteinExistence type="predicted"/>
<organism evidence="2 3">
    <name type="scientific">Dendrobium nobile</name>
    <name type="common">Orchid</name>
    <dbReference type="NCBI Taxonomy" id="94219"/>
    <lineage>
        <taxon>Eukaryota</taxon>
        <taxon>Viridiplantae</taxon>
        <taxon>Streptophyta</taxon>
        <taxon>Embryophyta</taxon>
        <taxon>Tracheophyta</taxon>
        <taxon>Spermatophyta</taxon>
        <taxon>Magnoliopsida</taxon>
        <taxon>Liliopsida</taxon>
        <taxon>Asparagales</taxon>
        <taxon>Orchidaceae</taxon>
        <taxon>Epidendroideae</taxon>
        <taxon>Malaxideae</taxon>
        <taxon>Dendrobiinae</taxon>
        <taxon>Dendrobium</taxon>
    </lineage>
</organism>
<comment type="caution">
    <text evidence="2">The sequence shown here is derived from an EMBL/GenBank/DDBJ whole genome shotgun (WGS) entry which is preliminary data.</text>
</comment>
<dbReference type="Proteomes" id="UP000829196">
    <property type="component" value="Unassembled WGS sequence"/>
</dbReference>
<dbReference type="OrthoDB" id="693270at2759"/>
<sequence length="140" mass="15842">MGRGRGKGKKLAIVSRHGDPDSSDEEQLPVHKRRGRPQKPSKNEANEEESEKNEEEGVDLKPDFKEENSTFLENSIKRKRYSQAKGNSDTVLEEKESINRSKLEETTKTNGFRHNGSRRKSKPHRAAEAGIHVVAAYKGF</sequence>
<accession>A0A8T3BSX8</accession>
<dbReference type="PANTHER" id="PTHR34055">
    <property type="entry name" value="OS09G0491596 PROTEIN"/>
    <property type="match status" value="1"/>
</dbReference>
<feature type="compositionally biased region" description="Basic and acidic residues" evidence="1">
    <location>
        <begin position="92"/>
        <end position="107"/>
    </location>
</feature>